<gene>
    <name evidence="16" type="ORF">SELMODRAFT_97760</name>
</gene>
<keyword evidence="4" id="KW-0812">Transmembrane</keyword>
<comment type="catalytic activity">
    <reaction evidence="11">
        <text>2-cis-(+)-abscisate + reduced [NADPH--hemoprotein reductase] + O2 = (+)-8'-hydroxyabscisate + oxidized [NADPH--hemoprotein reductase] + H2O + H(+)</text>
        <dbReference type="Rhea" id="RHEA:12897"/>
        <dbReference type="Rhea" id="RHEA-COMP:11964"/>
        <dbReference type="Rhea" id="RHEA-COMP:11965"/>
        <dbReference type="ChEBI" id="CHEBI:15377"/>
        <dbReference type="ChEBI" id="CHEBI:15378"/>
        <dbReference type="ChEBI" id="CHEBI:15379"/>
        <dbReference type="ChEBI" id="CHEBI:37569"/>
        <dbReference type="ChEBI" id="CHEBI:57618"/>
        <dbReference type="ChEBI" id="CHEBI:58210"/>
        <dbReference type="ChEBI" id="CHEBI:58490"/>
        <dbReference type="EC" id="1.14.14.137"/>
    </reaction>
</comment>
<evidence type="ECO:0000256" key="11">
    <source>
        <dbReference type="ARBA" id="ARBA00050609"/>
    </source>
</evidence>
<protein>
    <recommendedName>
        <fullName evidence="13">(+)-abscisic acid 8'-hydroxylase</fullName>
        <ecNumber evidence="13">1.14.14.137</ecNumber>
    </recommendedName>
</protein>
<dbReference type="EC" id="1.14.14.137" evidence="13"/>
<dbReference type="SUPFAM" id="SSF48264">
    <property type="entry name" value="Cytochrome P450"/>
    <property type="match status" value="1"/>
</dbReference>
<dbReference type="InterPro" id="IPR017972">
    <property type="entry name" value="Cyt_P450_CS"/>
</dbReference>
<reference evidence="16 17" key="1">
    <citation type="journal article" date="2011" name="Science">
        <title>The Selaginella genome identifies genetic changes associated with the evolution of vascular plants.</title>
        <authorList>
            <person name="Banks J.A."/>
            <person name="Nishiyama T."/>
            <person name="Hasebe M."/>
            <person name="Bowman J.L."/>
            <person name="Gribskov M."/>
            <person name="dePamphilis C."/>
            <person name="Albert V.A."/>
            <person name="Aono N."/>
            <person name="Aoyama T."/>
            <person name="Ambrose B.A."/>
            <person name="Ashton N.W."/>
            <person name="Axtell M.J."/>
            <person name="Barker E."/>
            <person name="Barker M.S."/>
            <person name="Bennetzen J.L."/>
            <person name="Bonawitz N.D."/>
            <person name="Chapple C."/>
            <person name="Cheng C."/>
            <person name="Correa L.G."/>
            <person name="Dacre M."/>
            <person name="DeBarry J."/>
            <person name="Dreyer I."/>
            <person name="Elias M."/>
            <person name="Engstrom E.M."/>
            <person name="Estelle M."/>
            <person name="Feng L."/>
            <person name="Finet C."/>
            <person name="Floyd S.K."/>
            <person name="Frommer W.B."/>
            <person name="Fujita T."/>
            <person name="Gramzow L."/>
            <person name="Gutensohn M."/>
            <person name="Harholt J."/>
            <person name="Hattori M."/>
            <person name="Heyl A."/>
            <person name="Hirai T."/>
            <person name="Hiwatashi Y."/>
            <person name="Ishikawa M."/>
            <person name="Iwata M."/>
            <person name="Karol K.G."/>
            <person name="Koehler B."/>
            <person name="Kolukisaoglu U."/>
            <person name="Kubo M."/>
            <person name="Kurata T."/>
            <person name="Lalonde S."/>
            <person name="Li K."/>
            <person name="Li Y."/>
            <person name="Litt A."/>
            <person name="Lyons E."/>
            <person name="Manning G."/>
            <person name="Maruyama T."/>
            <person name="Michael T.P."/>
            <person name="Mikami K."/>
            <person name="Miyazaki S."/>
            <person name="Morinaga S."/>
            <person name="Murata T."/>
            <person name="Mueller-Roeber B."/>
            <person name="Nelson D.R."/>
            <person name="Obara M."/>
            <person name="Oguri Y."/>
            <person name="Olmstead R.G."/>
            <person name="Onodera N."/>
            <person name="Petersen B.L."/>
            <person name="Pils B."/>
            <person name="Prigge M."/>
            <person name="Rensing S.A."/>
            <person name="Riano-Pachon D.M."/>
            <person name="Roberts A.W."/>
            <person name="Sato Y."/>
            <person name="Scheller H.V."/>
            <person name="Schulz B."/>
            <person name="Schulz C."/>
            <person name="Shakirov E.V."/>
            <person name="Shibagaki N."/>
            <person name="Shinohara N."/>
            <person name="Shippen D.E."/>
            <person name="Soerensen I."/>
            <person name="Sotooka R."/>
            <person name="Sugimoto N."/>
            <person name="Sugita M."/>
            <person name="Sumikawa N."/>
            <person name="Tanurdzic M."/>
            <person name="Theissen G."/>
            <person name="Ulvskov P."/>
            <person name="Wakazuki S."/>
            <person name="Weng J.K."/>
            <person name="Willats W.W."/>
            <person name="Wipf D."/>
            <person name="Wolf P.G."/>
            <person name="Yang L."/>
            <person name="Zimmer A.D."/>
            <person name="Zhu Q."/>
            <person name="Mitros T."/>
            <person name="Hellsten U."/>
            <person name="Loque D."/>
            <person name="Otillar R."/>
            <person name="Salamov A."/>
            <person name="Schmutz J."/>
            <person name="Shapiro H."/>
            <person name="Lindquist E."/>
            <person name="Lucas S."/>
            <person name="Rokhsar D."/>
            <person name="Grigoriev I.V."/>
        </authorList>
    </citation>
    <scope>NUCLEOTIDE SEQUENCE [LARGE SCALE GENOMIC DNA]</scope>
</reference>
<keyword evidence="17" id="KW-1185">Reference proteome</keyword>
<dbReference type="InParanoid" id="D8RNA6"/>
<dbReference type="PRINTS" id="PR00385">
    <property type="entry name" value="P450"/>
</dbReference>
<proteinExistence type="inferred from homology"/>
<evidence type="ECO:0000256" key="1">
    <source>
        <dbReference type="ARBA" id="ARBA00004167"/>
    </source>
</evidence>
<dbReference type="GO" id="GO:0016020">
    <property type="term" value="C:membrane"/>
    <property type="evidence" value="ECO:0007669"/>
    <property type="project" value="UniProtKB-SubCell"/>
</dbReference>
<dbReference type="STRING" id="88036.D8RNA6"/>
<keyword evidence="8 14" id="KW-0408">Iron</keyword>
<keyword evidence="10" id="KW-0472">Membrane</keyword>
<feature type="binding site" description="axial binding residue" evidence="14">
    <location>
        <position position="420"/>
    </location>
    <ligand>
        <name>heme</name>
        <dbReference type="ChEBI" id="CHEBI:30413"/>
    </ligand>
    <ligandPart>
        <name>Fe</name>
        <dbReference type="ChEBI" id="CHEBI:18248"/>
    </ligandPart>
</feature>
<dbReference type="Pfam" id="PF00067">
    <property type="entry name" value="p450"/>
    <property type="match status" value="1"/>
</dbReference>
<evidence type="ECO:0000256" key="12">
    <source>
        <dbReference type="ARBA" id="ARBA00060633"/>
    </source>
</evidence>
<dbReference type="OMA" id="CTINAFH"/>
<evidence type="ECO:0000313" key="17">
    <source>
        <dbReference type="Proteomes" id="UP000001514"/>
    </source>
</evidence>
<keyword evidence="9 15" id="KW-0503">Monooxygenase</keyword>
<evidence type="ECO:0000256" key="4">
    <source>
        <dbReference type="ARBA" id="ARBA00022692"/>
    </source>
</evidence>
<evidence type="ECO:0000256" key="5">
    <source>
        <dbReference type="ARBA" id="ARBA00022723"/>
    </source>
</evidence>
<dbReference type="AlphaFoldDB" id="D8RNA6"/>
<dbReference type="GO" id="GO:0020037">
    <property type="term" value="F:heme binding"/>
    <property type="evidence" value="ECO:0007669"/>
    <property type="project" value="InterPro"/>
</dbReference>
<dbReference type="HOGENOM" id="CLU_001570_15_5_1"/>
<sequence length="471" mass="53549">MVFFLVAAAALYALALTLLLPWIYQRVSLRRINLPPGSLGWPFLGETLRLYTQSPNVFFASRHKRYGEIFKTHILGCPSVMIASPEAAKFILVTHAHLFKTTFPSSKEGIIGPHALFFHDGDYHRRLKRLMQSCFSPEAIRGLVPHIEAVSLAALDLWESSQHPIDTFHEMKKYAFDVGVHQIFGGQERGLDRGDLKRAYQALERGYNSFPIDIAGTPYNTAMKARKHLSTVVSQIIKDRRHRQEEARGHDGDLHYTDLLTRLMDSKDAMSDEQIGDNVIGVIFAAQDTTASVLTWLLKYLKENPVLLDAVTVSNSQTPLFCSTFFLSWSDTRNMPLTSRAIQETLRLATILSFTFREAVEDVQYKDYIIPKGWKVMPLFRMLHHSPDFFPDPFKFDPSRFEEPIKPNTFIPFGNGLHSCPGNELAKLEILVLVHHLTTTYRWDFAGATEGVEYRPFPVPKAGLPITITRK</sequence>
<keyword evidence="5 14" id="KW-0479">Metal-binding</keyword>
<dbReference type="eggNOG" id="KOG0157">
    <property type="taxonomic scope" value="Eukaryota"/>
</dbReference>
<evidence type="ECO:0000256" key="9">
    <source>
        <dbReference type="ARBA" id="ARBA00023033"/>
    </source>
</evidence>
<evidence type="ECO:0000256" key="3">
    <source>
        <dbReference type="ARBA" id="ARBA00022617"/>
    </source>
</evidence>
<dbReference type="KEGG" id="smo:SELMODRAFT_97760"/>
<evidence type="ECO:0000256" key="2">
    <source>
        <dbReference type="ARBA" id="ARBA00010617"/>
    </source>
</evidence>
<evidence type="ECO:0000256" key="13">
    <source>
        <dbReference type="ARBA" id="ARBA00066338"/>
    </source>
</evidence>
<dbReference type="GO" id="GO:0010295">
    <property type="term" value="F:(+)-abscisic acid 8'-hydroxylase activity"/>
    <property type="evidence" value="ECO:0007669"/>
    <property type="project" value="UniProtKB-EC"/>
</dbReference>
<comment type="cofactor">
    <cofactor evidence="14">
        <name>heme</name>
        <dbReference type="ChEBI" id="CHEBI:30413"/>
    </cofactor>
</comment>
<evidence type="ECO:0000256" key="6">
    <source>
        <dbReference type="ARBA" id="ARBA00022989"/>
    </source>
</evidence>
<dbReference type="PRINTS" id="PR00463">
    <property type="entry name" value="EP450I"/>
</dbReference>
<dbReference type="InterPro" id="IPR002401">
    <property type="entry name" value="Cyt_P450_E_grp-I"/>
</dbReference>
<dbReference type="InterPro" id="IPR036396">
    <property type="entry name" value="Cyt_P450_sf"/>
</dbReference>
<evidence type="ECO:0000256" key="8">
    <source>
        <dbReference type="ARBA" id="ARBA00023004"/>
    </source>
</evidence>
<dbReference type="PANTHER" id="PTHR24286">
    <property type="entry name" value="CYTOCHROME P450 26"/>
    <property type="match status" value="1"/>
</dbReference>
<dbReference type="GO" id="GO:0005506">
    <property type="term" value="F:iron ion binding"/>
    <property type="evidence" value="ECO:0007669"/>
    <property type="project" value="InterPro"/>
</dbReference>
<dbReference type="Gramene" id="EFJ26689">
    <property type="protein sequence ID" value="EFJ26689"/>
    <property type="gene ID" value="SELMODRAFT_97760"/>
</dbReference>
<evidence type="ECO:0000256" key="10">
    <source>
        <dbReference type="ARBA" id="ARBA00023136"/>
    </source>
</evidence>
<evidence type="ECO:0000256" key="14">
    <source>
        <dbReference type="PIRSR" id="PIRSR602401-1"/>
    </source>
</evidence>
<keyword evidence="6" id="KW-1133">Transmembrane helix</keyword>
<accession>D8RNA6</accession>
<comment type="subcellular location">
    <subcellularLocation>
        <location evidence="1">Membrane</location>
        <topology evidence="1">Single-pass membrane protein</topology>
    </subcellularLocation>
</comment>
<dbReference type="InterPro" id="IPR001128">
    <property type="entry name" value="Cyt_P450"/>
</dbReference>
<comment type="similarity">
    <text evidence="2 15">Belongs to the cytochrome P450 family.</text>
</comment>
<dbReference type="PANTHER" id="PTHR24286:SF376">
    <property type="entry name" value="ABSCISIC ACID 8'-HYDROXYLASE 4"/>
    <property type="match status" value="1"/>
</dbReference>
<dbReference type="FunFam" id="1.10.630.10:FF:000014">
    <property type="entry name" value="Abscisic acid 8"/>
    <property type="match status" value="1"/>
</dbReference>
<dbReference type="CDD" id="cd11043">
    <property type="entry name" value="CYP90-like"/>
    <property type="match status" value="1"/>
</dbReference>
<organism evidence="17">
    <name type="scientific">Selaginella moellendorffii</name>
    <name type="common">Spikemoss</name>
    <dbReference type="NCBI Taxonomy" id="88036"/>
    <lineage>
        <taxon>Eukaryota</taxon>
        <taxon>Viridiplantae</taxon>
        <taxon>Streptophyta</taxon>
        <taxon>Embryophyta</taxon>
        <taxon>Tracheophyta</taxon>
        <taxon>Lycopodiopsida</taxon>
        <taxon>Selaginellales</taxon>
        <taxon>Selaginellaceae</taxon>
        <taxon>Selaginella</taxon>
    </lineage>
</organism>
<keyword evidence="3 14" id="KW-0349">Heme</keyword>
<dbReference type="Gene3D" id="1.10.630.10">
    <property type="entry name" value="Cytochrome P450"/>
    <property type="match status" value="1"/>
</dbReference>
<evidence type="ECO:0000313" key="16">
    <source>
        <dbReference type="EMBL" id="EFJ26689.1"/>
    </source>
</evidence>
<evidence type="ECO:0000256" key="7">
    <source>
        <dbReference type="ARBA" id="ARBA00023002"/>
    </source>
</evidence>
<evidence type="ECO:0000256" key="15">
    <source>
        <dbReference type="RuleBase" id="RU000461"/>
    </source>
</evidence>
<dbReference type="Proteomes" id="UP000001514">
    <property type="component" value="Unassembled WGS sequence"/>
</dbReference>
<dbReference type="PROSITE" id="PS00086">
    <property type="entry name" value="CYTOCHROME_P450"/>
    <property type="match status" value="1"/>
</dbReference>
<dbReference type="GO" id="GO:0004497">
    <property type="term" value="F:monooxygenase activity"/>
    <property type="evidence" value="ECO:0000318"/>
    <property type="project" value="GO_Central"/>
</dbReference>
<name>D8RNA6_SELML</name>
<comment type="pathway">
    <text evidence="12">Plant hormone degradation; abscisic acid degradation.</text>
</comment>
<dbReference type="FunCoup" id="D8RNA6">
    <property type="interactions" value="207"/>
</dbReference>
<dbReference type="EMBL" id="GL377584">
    <property type="protein sequence ID" value="EFJ26689.1"/>
    <property type="molecule type" value="Genomic_DNA"/>
</dbReference>
<keyword evidence="7 15" id="KW-0560">Oxidoreductase</keyword>